<dbReference type="AlphaFoldDB" id="A0A0S4QND6"/>
<dbReference type="Proteomes" id="UP000198802">
    <property type="component" value="Unassembled WGS sequence"/>
</dbReference>
<reference evidence="3" key="1">
    <citation type="submission" date="2015-11" db="EMBL/GenBank/DDBJ databases">
        <authorList>
            <person name="Varghese N."/>
        </authorList>
    </citation>
    <scope>NUCLEOTIDE SEQUENCE [LARGE SCALE GENOMIC DNA]</scope>
    <source>
        <strain evidence="3">DSM 45899</strain>
    </source>
</reference>
<feature type="transmembrane region" description="Helical" evidence="1">
    <location>
        <begin position="221"/>
        <end position="241"/>
    </location>
</feature>
<gene>
    <name evidence="2" type="ORF">Ga0074812_110168</name>
</gene>
<keyword evidence="1" id="KW-0812">Transmembrane</keyword>
<feature type="transmembrane region" description="Helical" evidence="1">
    <location>
        <begin position="61"/>
        <end position="80"/>
    </location>
</feature>
<evidence type="ECO:0000256" key="1">
    <source>
        <dbReference type="SAM" id="Phobius"/>
    </source>
</evidence>
<sequence>MECPCGGLAGRLVAGVKCPAMGEAAEVLLPLAVGAAISPLPIVAMILLLGAPRARACGPAFAAGWLVGLCVVTALALVVADGRDYSAHSGPTTAVRVIKGCLGALFLWRAAQLWRRRPDGRHPAPQPTWMATIQKIGPRRSARLGALVAAANPKNLSLTVTAAAVVAQTGVSGLAQAGALTVYVLLGSVGILTPLVFYLALGERARAPLDEWRRWMVAHNGPVMMVLFLLLGALLFGKAIGGGR</sequence>
<organism evidence="2 3">
    <name type="scientific">Parafrankia irregularis</name>
    <dbReference type="NCBI Taxonomy" id="795642"/>
    <lineage>
        <taxon>Bacteria</taxon>
        <taxon>Bacillati</taxon>
        <taxon>Actinomycetota</taxon>
        <taxon>Actinomycetes</taxon>
        <taxon>Frankiales</taxon>
        <taxon>Frankiaceae</taxon>
        <taxon>Parafrankia</taxon>
    </lineage>
</organism>
<proteinExistence type="predicted"/>
<feature type="transmembrane region" description="Helical" evidence="1">
    <location>
        <begin position="180"/>
        <end position="201"/>
    </location>
</feature>
<name>A0A0S4QND6_9ACTN</name>
<protein>
    <submittedName>
        <fullName evidence="2">Threonine/homoserine/homoserine lactone efflux protein</fullName>
    </submittedName>
</protein>
<evidence type="ECO:0000313" key="3">
    <source>
        <dbReference type="Proteomes" id="UP000198802"/>
    </source>
</evidence>
<dbReference type="EMBL" id="FAOZ01000010">
    <property type="protein sequence ID" value="CUU57153.1"/>
    <property type="molecule type" value="Genomic_DNA"/>
</dbReference>
<feature type="transmembrane region" description="Helical" evidence="1">
    <location>
        <begin position="27"/>
        <end position="49"/>
    </location>
</feature>
<dbReference type="Pfam" id="PF11139">
    <property type="entry name" value="SfLAP"/>
    <property type="match status" value="1"/>
</dbReference>
<dbReference type="InterPro" id="IPR021315">
    <property type="entry name" value="Gap/Sap"/>
</dbReference>
<keyword evidence="3" id="KW-1185">Reference proteome</keyword>
<accession>A0A0S4QND6</accession>
<keyword evidence="1" id="KW-1133">Transmembrane helix</keyword>
<keyword evidence="1" id="KW-0472">Membrane</keyword>
<evidence type="ECO:0000313" key="2">
    <source>
        <dbReference type="EMBL" id="CUU57153.1"/>
    </source>
</evidence>